<keyword evidence="1" id="KW-0472">Membrane</keyword>
<comment type="caution">
    <text evidence="2">The sequence shown here is derived from an EMBL/GenBank/DDBJ whole genome shotgun (WGS) entry which is preliminary data.</text>
</comment>
<accession>A0A3D9G1B9</accession>
<dbReference type="RefSeq" id="WP_115887072.1">
    <property type="nucleotide sequence ID" value="NZ_QRDQ01000007.1"/>
</dbReference>
<keyword evidence="3" id="KW-1185">Reference proteome</keyword>
<evidence type="ECO:0000313" key="3">
    <source>
        <dbReference type="Proteomes" id="UP000257004"/>
    </source>
</evidence>
<dbReference type="EMBL" id="QRDQ01000007">
    <property type="protein sequence ID" value="RED27011.1"/>
    <property type="molecule type" value="Genomic_DNA"/>
</dbReference>
<keyword evidence="1" id="KW-0812">Transmembrane</keyword>
<dbReference type="Proteomes" id="UP000257004">
    <property type="component" value="Unassembled WGS sequence"/>
</dbReference>
<protein>
    <submittedName>
        <fullName evidence="2">Uncharacterized protein</fullName>
    </submittedName>
</protein>
<sequence>MVLLTCDHIVNFFTEKKETSLDWLTIFTTVSPIIIGLVALLLSYFQMVKTLNAKKEDEERAEIRKKLDEFYGPILQLRMKSNLLYQKFNEEYRAVDSNFSTLIYLLNSHVFSGNNKILLEEIIKIGELTEKLIHEKAGLIDDTNLRTIVLPRATTHFLLIRLAYAGALTGDLDRFKTLTFPKDLDLLLEKKKKELEERLKKLNS</sequence>
<dbReference type="AlphaFoldDB" id="A0A3D9G1B9"/>
<feature type="transmembrane region" description="Helical" evidence="1">
    <location>
        <begin position="23"/>
        <end position="45"/>
    </location>
</feature>
<keyword evidence="1" id="KW-1133">Transmembrane helix</keyword>
<proteinExistence type="predicted"/>
<organism evidence="2 3">
    <name type="scientific">Flavobacterium cutihirudinis</name>
    <dbReference type="NCBI Taxonomy" id="1265740"/>
    <lineage>
        <taxon>Bacteria</taxon>
        <taxon>Pseudomonadati</taxon>
        <taxon>Bacteroidota</taxon>
        <taxon>Flavobacteriia</taxon>
        <taxon>Flavobacteriales</taxon>
        <taxon>Flavobacteriaceae</taxon>
        <taxon>Flavobacterium</taxon>
    </lineage>
</organism>
<evidence type="ECO:0000313" key="2">
    <source>
        <dbReference type="EMBL" id="RED27011.1"/>
    </source>
</evidence>
<gene>
    <name evidence="2" type="ORF">BD847_0942</name>
</gene>
<reference evidence="2 3" key="1">
    <citation type="submission" date="2018-07" db="EMBL/GenBank/DDBJ databases">
        <title>Genomic Encyclopedia of Archaeal and Bacterial Type Strains, Phase II (KMG-II): from individual species to whole genera.</title>
        <authorList>
            <person name="Goeker M."/>
        </authorList>
    </citation>
    <scope>NUCLEOTIDE SEQUENCE [LARGE SCALE GENOMIC DNA]</scope>
    <source>
        <strain evidence="2 3">DSM 25795</strain>
    </source>
</reference>
<dbReference type="OrthoDB" id="8235807at2"/>
<name>A0A3D9G1B9_9FLAO</name>
<evidence type="ECO:0000256" key="1">
    <source>
        <dbReference type="SAM" id="Phobius"/>
    </source>
</evidence>